<reference evidence="4" key="1">
    <citation type="journal article" date="2013" name="Nat. Genet.">
        <title>The draft genomes of soft-shell turtle and green sea turtle yield insights into the development and evolution of the turtle-specific body plan.</title>
        <authorList>
            <person name="Wang Z."/>
            <person name="Pascual-Anaya J."/>
            <person name="Zadissa A."/>
            <person name="Li W."/>
            <person name="Niimura Y."/>
            <person name="Huang Z."/>
            <person name="Li C."/>
            <person name="White S."/>
            <person name="Xiong Z."/>
            <person name="Fang D."/>
            <person name="Wang B."/>
            <person name="Ming Y."/>
            <person name="Chen Y."/>
            <person name="Zheng Y."/>
            <person name="Kuraku S."/>
            <person name="Pignatelli M."/>
            <person name="Herrero J."/>
            <person name="Beal K."/>
            <person name="Nozawa M."/>
            <person name="Li Q."/>
            <person name="Wang J."/>
            <person name="Zhang H."/>
            <person name="Yu L."/>
            <person name="Shigenobu S."/>
            <person name="Wang J."/>
            <person name="Liu J."/>
            <person name="Flicek P."/>
            <person name="Searle S."/>
            <person name="Wang J."/>
            <person name="Kuratani S."/>
            <person name="Yin Y."/>
            <person name="Aken B."/>
            <person name="Zhang G."/>
            <person name="Irie N."/>
        </authorList>
    </citation>
    <scope>NUCLEOTIDE SEQUENCE [LARGE SCALE GENOMIC DNA]</scope>
</reference>
<sequence>MPFSSLCYPECGVARPSPVTGSCNEPCVRQCPDSEVVIRPSPVVVTLPGPILSNFPQQSEVAAVGAPVVGAGLGGSFGLGGLYGYGGRYGGLYGLGRYGSCGVLYGYGGLLGNGGYCGYPGLYGYGGLLGHGGYCGYPTQQEHPWKKEEPEMNSKIQIHPSSFGHGFQKCCANMAPPEGALCAQNLGLIAMLHF</sequence>
<organism evidence="3 4">
    <name type="scientific">Chelonia mydas</name>
    <name type="common">Green sea-turtle</name>
    <name type="synonym">Chelonia agassizi</name>
    <dbReference type="NCBI Taxonomy" id="8469"/>
    <lineage>
        <taxon>Eukaryota</taxon>
        <taxon>Metazoa</taxon>
        <taxon>Chordata</taxon>
        <taxon>Craniata</taxon>
        <taxon>Vertebrata</taxon>
        <taxon>Euteleostomi</taxon>
        <taxon>Archelosauria</taxon>
        <taxon>Testudinata</taxon>
        <taxon>Testudines</taxon>
        <taxon>Cryptodira</taxon>
        <taxon>Durocryptodira</taxon>
        <taxon>Americhelydia</taxon>
        <taxon>Chelonioidea</taxon>
        <taxon>Cheloniidae</taxon>
        <taxon>Chelonia</taxon>
    </lineage>
</organism>
<comment type="similarity">
    <text evidence="1">Belongs to the avian keratin family.</text>
</comment>
<dbReference type="GO" id="GO:0005200">
    <property type="term" value="F:structural constituent of cytoskeleton"/>
    <property type="evidence" value="ECO:0007669"/>
    <property type="project" value="InterPro"/>
</dbReference>
<dbReference type="Proteomes" id="UP000031443">
    <property type="component" value="Unassembled WGS sequence"/>
</dbReference>
<protein>
    <submittedName>
        <fullName evidence="3">Claw keratin</fullName>
    </submittedName>
</protein>
<gene>
    <name evidence="3" type="ORF">UY3_00036</name>
</gene>
<evidence type="ECO:0000313" key="3">
    <source>
        <dbReference type="EMBL" id="EMP42689.1"/>
    </source>
</evidence>
<evidence type="ECO:0000313" key="4">
    <source>
        <dbReference type="Proteomes" id="UP000031443"/>
    </source>
</evidence>
<dbReference type="AlphaFoldDB" id="M7BZP2"/>
<keyword evidence="2" id="KW-0416">Keratin</keyword>
<dbReference type="PANTHER" id="PTHR31203:SF1">
    <property type="entry name" value="BETA-KERATIN-RELATED PROTEIN-RELATED"/>
    <property type="match status" value="1"/>
</dbReference>
<evidence type="ECO:0000256" key="1">
    <source>
        <dbReference type="ARBA" id="ARBA00008702"/>
    </source>
</evidence>
<accession>M7BZP2</accession>
<proteinExistence type="inferred from homology"/>
<evidence type="ECO:0000256" key="2">
    <source>
        <dbReference type="ARBA" id="ARBA00022744"/>
    </source>
</evidence>
<dbReference type="InterPro" id="IPR003461">
    <property type="entry name" value="Keratin"/>
</dbReference>
<name>M7BZP2_CHEMY</name>
<dbReference type="EMBL" id="KB543609">
    <property type="protein sequence ID" value="EMP42689.1"/>
    <property type="molecule type" value="Genomic_DNA"/>
</dbReference>
<dbReference type="Pfam" id="PF02422">
    <property type="entry name" value="Keratin"/>
    <property type="match status" value="1"/>
</dbReference>
<keyword evidence="4" id="KW-1185">Reference proteome</keyword>
<dbReference type="PANTHER" id="PTHR31203">
    <property type="entry name" value="BETA-KERATIN-RELATED PROTEIN-RELATED"/>
    <property type="match status" value="1"/>
</dbReference>
<dbReference type="STRING" id="8469.M7BZP2"/>
<dbReference type="eggNOG" id="ENOG502RTWP">
    <property type="taxonomic scope" value="Eukaryota"/>
</dbReference>
<dbReference type="GO" id="GO:0005882">
    <property type="term" value="C:intermediate filament"/>
    <property type="evidence" value="ECO:0007669"/>
    <property type="project" value="UniProtKB-KW"/>
</dbReference>